<evidence type="ECO:0000313" key="2">
    <source>
        <dbReference type="EMBL" id="KKL53591.1"/>
    </source>
</evidence>
<comment type="caution">
    <text evidence="2">The sequence shown here is derived from an EMBL/GenBank/DDBJ whole genome shotgun (WGS) entry which is preliminary data.</text>
</comment>
<sequence length="59" mass="6295">MEVGKLFPGGITGQVLADVIEMDRNYTLAELKKMAVEAGLSPSGHKKELAARLLAKGIK</sequence>
<dbReference type="AlphaFoldDB" id="A0A0F9DID9"/>
<dbReference type="Pfam" id="PF02037">
    <property type="entry name" value="SAP"/>
    <property type="match status" value="1"/>
</dbReference>
<dbReference type="InterPro" id="IPR003034">
    <property type="entry name" value="SAP_dom"/>
</dbReference>
<proteinExistence type="predicted"/>
<dbReference type="EMBL" id="LAZR01031495">
    <property type="protein sequence ID" value="KKL53591.1"/>
    <property type="molecule type" value="Genomic_DNA"/>
</dbReference>
<dbReference type="SUPFAM" id="SSF68906">
    <property type="entry name" value="SAP domain"/>
    <property type="match status" value="1"/>
</dbReference>
<gene>
    <name evidence="2" type="ORF">LCGC14_2273890</name>
</gene>
<reference evidence="2" key="1">
    <citation type="journal article" date="2015" name="Nature">
        <title>Complex archaea that bridge the gap between prokaryotes and eukaryotes.</title>
        <authorList>
            <person name="Spang A."/>
            <person name="Saw J.H."/>
            <person name="Jorgensen S.L."/>
            <person name="Zaremba-Niedzwiedzka K."/>
            <person name="Martijn J."/>
            <person name="Lind A.E."/>
            <person name="van Eijk R."/>
            <person name="Schleper C."/>
            <person name="Guy L."/>
            <person name="Ettema T.J."/>
        </authorList>
    </citation>
    <scope>NUCLEOTIDE SEQUENCE</scope>
</reference>
<evidence type="ECO:0000259" key="1">
    <source>
        <dbReference type="Pfam" id="PF02037"/>
    </source>
</evidence>
<name>A0A0F9DID9_9ZZZZ</name>
<accession>A0A0F9DID9</accession>
<dbReference type="Gene3D" id="1.10.720.30">
    <property type="entry name" value="SAP domain"/>
    <property type="match status" value="1"/>
</dbReference>
<feature type="domain" description="SAP" evidence="1">
    <location>
        <begin position="25"/>
        <end position="54"/>
    </location>
</feature>
<dbReference type="InterPro" id="IPR036361">
    <property type="entry name" value="SAP_dom_sf"/>
</dbReference>
<organism evidence="2">
    <name type="scientific">marine sediment metagenome</name>
    <dbReference type="NCBI Taxonomy" id="412755"/>
    <lineage>
        <taxon>unclassified sequences</taxon>
        <taxon>metagenomes</taxon>
        <taxon>ecological metagenomes</taxon>
    </lineage>
</organism>
<protein>
    <recommendedName>
        <fullName evidence="1">SAP domain-containing protein</fullName>
    </recommendedName>
</protein>